<evidence type="ECO:0000313" key="1">
    <source>
        <dbReference type="EMBL" id="TDQ31599.1"/>
    </source>
</evidence>
<name>A0A4R6TP75_9FLAO</name>
<dbReference type="EMBL" id="SNYI01000002">
    <property type="protein sequence ID" value="TDQ31599.1"/>
    <property type="molecule type" value="Genomic_DNA"/>
</dbReference>
<dbReference type="OrthoDB" id="1418731at2"/>
<evidence type="ECO:0000313" key="2">
    <source>
        <dbReference type="Proteomes" id="UP000295468"/>
    </source>
</evidence>
<accession>A0A4R6TP75</accession>
<dbReference type="Proteomes" id="UP000295468">
    <property type="component" value="Unassembled WGS sequence"/>
</dbReference>
<protein>
    <submittedName>
        <fullName evidence="1">Uncharacterized protein</fullName>
    </submittedName>
</protein>
<reference evidence="1 2" key="1">
    <citation type="submission" date="2019-03" db="EMBL/GenBank/DDBJ databases">
        <title>Genomic Encyclopedia of Archaeal and Bacterial Type Strains, Phase II (KMG-II): from individual species to whole genera.</title>
        <authorList>
            <person name="Goeker M."/>
        </authorList>
    </citation>
    <scope>NUCLEOTIDE SEQUENCE [LARGE SCALE GENOMIC DNA]</scope>
    <source>
        <strain evidence="1 2">DSM 18435</strain>
    </source>
</reference>
<sequence>MIRNHQEILPMYPNENSNKSGLQFKEIPRLNGILGFQRQLEKDYFSKVSVRNYQQDADDFNLVIGMQCNMYLSDILYHLDLECWGAKIPDGNRNSKQSPFRQALQDLNACNSELIDVEEFSIFLNDTAIVIKSIYPQSIVSNLDLILEALGNHYLDITSQLGEVPYEIYIPVFEEEIEQDLYLPKTAGESPDFLSFWAMYSEREEDAYIYDLKRRSLISGELFMLNQ</sequence>
<dbReference type="RefSeq" id="WP_133644411.1">
    <property type="nucleotide sequence ID" value="NZ_SNYI01000002.1"/>
</dbReference>
<gene>
    <name evidence="1" type="ORF">CLV82_2308</name>
</gene>
<dbReference type="AlphaFoldDB" id="A0A4R6TP75"/>
<proteinExistence type="predicted"/>
<organism evidence="1 2">
    <name type="scientific">Zeaxanthinibacter enoshimensis</name>
    <dbReference type="NCBI Taxonomy" id="392009"/>
    <lineage>
        <taxon>Bacteria</taxon>
        <taxon>Pseudomonadati</taxon>
        <taxon>Bacteroidota</taxon>
        <taxon>Flavobacteriia</taxon>
        <taxon>Flavobacteriales</taxon>
        <taxon>Flavobacteriaceae</taxon>
        <taxon>Zeaxanthinibacter</taxon>
    </lineage>
</organism>
<keyword evidence="2" id="KW-1185">Reference proteome</keyword>
<comment type="caution">
    <text evidence="1">The sequence shown here is derived from an EMBL/GenBank/DDBJ whole genome shotgun (WGS) entry which is preliminary data.</text>
</comment>